<gene>
    <name evidence="5" type="ORF">CGK74_13775</name>
</gene>
<evidence type="ECO:0000259" key="4">
    <source>
        <dbReference type="Pfam" id="PF01555"/>
    </source>
</evidence>
<comment type="caution">
    <text evidence="5">The sequence shown here is derived from an EMBL/GenBank/DDBJ whole genome shotgun (WGS) entry which is preliminary data.</text>
</comment>
<evidence type="ECO:0000256" key="3">
    <source>
        <dbReference type="RuleBase" id="RU362026"/>
    </source>
</evidence>
<evidence type="ECO:0000256" key="1">
    <source>
        <dbReference type="ARBA" id="ARBA00022603"/>
    </source>
</evidence>
<dbReference type="Pfam" id="PF01555">
    <property type="entry name" value="N6_N4_Mtase"/>
    <property type="match status" value="1"/>
</dbReference>
<organism evidence="5 6">
    <name type="scientific">Thauera propionica</name>
    <dbReference type="NCBI Taxonomy" id="2019431"/>
    <lineage>
        <taxon>Bacteria</taxon>
        <taxon>Pseudomonadati</taxon>
        <taxon>Pseudomonadota</taxon>
        <taxon>Betaproteobacteria</taxon>
        <taxon>Rhodocyclales</taxon>
        <taxon>Zoogloeaceae</taxon>
        <taxon>Thauera</taxon>
    </lineage>
</organism>
<dbReference type="GO" id="GO:0032259">
    <property type="term" value="P:methylation"/>
    <property type="evidence" value="ECO:0007669"/>
    <property type="project" value="UniProtKB-KW"/>
</dbReference>
<dbReference type="PRINTS" id="PR00508">
    <property type="entry name" value="S21N4MTFRASE"/>
</dbReference>
<dbReference type="GO" id="GO:0008170">
    <property type="term" value="F:N-methyltransferase activity"/>
    <property type="evidence" value="ECO:0007669"/>
    <property type="project" value="InterPro"/>
</dbReference>
<evidence type="ECO:0000256" key="2">
    <source>
        <dbReference type="ARBA" id="ARBA00022679"/>
    </source>
</evidence>
<dbReference type="InterPro" id="IPR002941">
    <property type="entry name" value="DNA_methylase_N4/N6"/>
</dbReference>
<comment type="similarity">
    <text evidence="3">Belongs to the N(4)/N(6)-methyltransferase family.</text>
</comment>
<dbReference type="EMBL" id="NOIH01000015">
    <property type="protein sequence ID" value="OYD53410.1"/>
    <property type="molecule type" value="Genomic_DNA"/>
</dbReference>
<dbReference type="Proteomes" id="UP000215181">
    <property type="component" value="Unassembled WGS sequence"/>
</dbReference>
<dbReference type="OrthoDB" id="9816288at2"/>
<protein>
    <recommendedName>
        <fullName evidence="3">Methyltransferase</fullName>
        <ecNumber evidence="3">2.1.1.-</ecNumber>
    </recommendedName>
</protein>
<dbReference type="AlphaFoldDB" id="A0A235EWM4"/>
<name>A0A235EWM4_9RHOO</name>
<dbReference type="Gene3D" id="3.40.50.150">
    <property type="entry name" value="Vaccinia Virus protein VP39"/>
    <property type="match status" value="1"/>
</dbReference>
<feature type="domain" description="DNA methylase N-4/N-6" evidence="4">
    <location>
        <begin position="26"/>
        <end position="232"/>
    </location>
</feature>
<reference evidence="5 6" key="1">
    <citation type="submission" date="2017-07" db="EMBL/GenBank/DDBJ databases">
        <title>Thauera sp. KNDSS-Mac4 genome sequence and assembly.</title>
        <authorList>
            <person name="Mayilraj S."/>
        </authorList>
    </citation>
    <scope>NUCLEOTIDE SEQUENCE [LARGE SCALE GENOMIC DNA]</scope>
    <source>
        <strain evidence="5 6">KNDSS-Mac4</strain>
    </source>
</reference>
<proteinExistence type="inferred from homology"/>
<keyword evidence="2" id="KW-0808">Transferase</keyword>
<accession>A0A235EWM4</accession>
<keyword evidence="1" id="KW-0489">Methyltransferase</keyword>
<evidence type="ECO:0000313" key="6">
    <source>
        <dbReference type="Proteomes" id="UP000215181"/>
    </source>
</evidence>
<dbReference type="EC" id="2.1.1.-" evidence="3"/>
<keyword evidence="6" id="KW-1185">Reference proteome</keyword>
<evidence type="ECO:0000313" key="5">
    <source>
        <dbReference type="EMBL" id="OYD53410.1"/>
    </source>
</evidence>
<sequence>MIKKTIGTATLYLGDSMKILPTLPTVAAVITDPPYASGGMYRADRTMPVKDKYVQSGVQRDWRAFAGDAKDQRSWMSWCQEWLQRLPVDDGAYVLSFIDWRQLPALTDAFQWAGLMWRGVAAWDKGRGSRAPHKGYLRHQCEYIVWGTAGKCPIAEHDGPFPGAYTAKVLQADKHHMTGKPTALMRELARVVPPGATVLDPFMGSGTTGVGAVLEGRSFIGIECDRGHFETACRRIADAQGIALEHDPRDAYEITRQQEAALEGGA</sequence>
<dbReference type="GO" id="GO:0003677">
    <property type="term" value="F:DNA binding"/>
    <property type="evidence" value="ECO:0007669"/>
    <property type="project" value="InterPro"/>
</dbReference>
<dbReference type="SUPFAM" id="SSF53335">
    <property type="entry name" value="S-adenosyl-L-methionine-dependent methyltransferases"/>
    <property type="match status" value="1"/>
</dbReference>
<dbReference type="InterPro" id="IPR029063">
    <property type="entry name" value="SAM-dependent_MTases_sf"/>
</dbReference>
<dbReference type="InterPro" id="IPR001091">
    <property type="entry name" value="RM_Methyltransferase"/>
</dbReference>